<feature type="compositionally biased region" description="Gly residues" evidence="1">
    <location>
        <begin position="36"/>
        <end position="45"/>
    </location>
</feature>
<evidence type="ECO:0000313" key="2">
    <source>
        <dbReference type="EMBL" id="CAL1393713.1"/>
    </source>
</evidence>
<organism evidence="2 3">
    <name type="scientific">Linum trigynum</name>
    <dbReference type="NCBI Taxonomy" id="586398"/>
    <lineage>
        <taxon>Eukaryota</taxon>
        <taxon>Viridiplantae</taxon>
        <taxon>Streptophyta</taxon>
        <taxon>Embryophyta</taxon>
        <taxon>Tracheophyta</taxon>
        <taxon>Spermatophyta</taxon>
        <taxon>Magnoliopsida</taxon>
        <taxon>eudicotyledons</taxon>
        <taxon>Gunneridae</taxon>
        <taxon>Pentapetalae</taxon>
        <taxon>rosids</taxon>
        <taxon>fabids</taxon>
        <taxon>Malpighiales</taxon>
        <taxon>Linaceae</taxon>
        <taxon>Linum</taxon>
    </lineage>
</organism>
<feature type="region of interest" description="Disordered" evidence="1">
    <location>
        <begin position="1"/>
        <end position="46"/>
    </location>
</feature>
<name>A0AAV2F7F4_9ROSI</name>
<evidence type="ECO:0000256" key="1">
    <source>
        <dbReference type="SAM" id="MobiDB-lite"/>
    </source>
</evidence>
<evidence type="ECO:0000313" key="3">
    <source>
        <dbReference type="Proteomes" id="UP001497516"/>
    </source>
</evidence>
<keyword evidence="3" id="KW-1185">Reference proteome</keyword>
<dbReference type="EMBL" id="OZ034819">
    <property type="protein sequence ID" value="CAL1393713.1"/>
    <property type="molecule type" value="Genomic_DNA"/>
</dbReference>
<sequence length="111" mass="11904">MPSNHSFFFQFHPSPTPSSRRPLISTTNLHRKKGCSSGGNRGGSSGFYEAAAEEVRGGAASTSQVTLLSSRKAYLGVKEGNASIWKEIKAVVVIAEEEVSGSFREVLMKGK</sequence>
<protein>
    <submittedName>
        <fullName evidence="2">Uncharacterized protein</fullName>
    </submittedName>
</protein>
<dbReference type="Proteomes" id="UP001497516">
    <property type="component" value="Chromosome 6"/>
</dbReference>
<dbReference type="AlphaFoldDB" id="A0AAV2F7F4"/>
<accession>A0AAV2F7F4</accession>
<reference evidence="2 3" key="1">
    <citation type="submission" date="2024-04" db="EMBL/GenBank/DDBJ databases">
        <authorList>
            <person name="Fracassetti M."/>
        </authorList>
    </citation>
    <scope>NUCLEOTIDE SEQUENCE [LARGE SCALE GENOMIC DNA]</scope>
</reference>
<gene>
    <name evidence="2" type="ORF">LTRI10_LOCUS34269</name>
</gene>
<proteinExistence type="predicted"/>